<sequence>MNRRSIEEALNSLNELVLQGKLMEAFETYYHENVSMQENNLAPTVSKAANRAREVEFLSNVTEFRGAKVKALGVGDGVSFVMWKYDYTHKEWGVRNYTQISVQQWQDGQIINEQFIYAN</sequence>
<feature type="domain" description="SnoaL-like" evidence="1">
    <location>
        <begin position="7"/>
        <end position="117"/>
    </location>
</feature>
<organism evidence="2 3">
    <name type="scientific">Mucilaginibacter terrigena</name>
    <dbReference type="NCBI Taxonomy" id="2492395"/>
    <lineage>
        <taxon>Bacteria</taxon>
        <taxon>Pseudomonadati</taxon>
        <taxon>Bacteroidota</taxon>
        <taxon>Sphingobacteriia</taxon>
        <taxon>Sphingobacteriales</taxon>
        <taxon>Sphingobacteriaceae</taxon>
        <taxon>Mucilaginibacter</taxon>
    </lineage>
</organism>
<gene>
    <name evidence="2" type="ORF">EWM62_00310</name>
</gene>
<protein>
    <submittedName>
        <fullName evidence="2">Nuclear transport factor 2 family protein</fullName>
    </submittedName>
</protein>
<dbReference type="EMBL" id="SEWG01000001">
    <property type="protein sequence ID" value="RYU91919.1"/>
    <property type="molecule type" value="Genomic_DNA"/>
</dbReference>
<dbReference type="InterPro" id="IPR046860">
    <property type="entry name" value="SnoaL_5"/>
</dbReference>
<dbReference type="PANTHER" id="PTHR34003">
    <property type="entry name" value="BLL2395 PROTEIN"/>
    <property type="match status" value="1"/>
</dbReference>
<name>A0A4Q5LRE2_9SPHI</name>
<accession>A0A4Q5LRE2</accession>
<keyword evidence="3" id="KW-1185">Reference proteome</keyword>
<evidence type="ECO:0000313" key="2">
    <source>
        <dbReference type="EMBL" id="RYU91919.1"/>
    </source>
</evidence>
<dbReference type="Proteomes" id="UP000293331">
    <property type="component" value="Unassembled WGS sequence"/>
</dbReference>
<proteinExistence type="predicted"/>
<dbReference type="PANTHER" id="PTHR34003:SF2">
    <property type="entry name" value="SNOAL-LIKE DOMAIN-CONTAINING PROTEIN"/>
    <property type="match status" value="1"/>
</dbReference>
<evidence type="ECO:0000313" key="3">
    <source>
        <dbReference type="Proteomes" id="UP000293331"/>
    </source>
</evidence>
<dbReference type="Gene3D" id="3.10.450.50">
    <property type="match status" value="1"/>
</dbReference>
<reference evidence="2 3" key="1">
    <citation type="submission" date="2019-02" db="EMBL/GenBank/DDBJ databases">
        <title>Bacterial novel species Mucilaginibacter sp. 17JY9-4 isolated from soil.</title>
        <authorList>
            <person name="Jung H.-Y."/>
        </authorList>
    </citation>
    <scope>NUCLEOTIDE SEQUENCE [LARGE SCALE GENOMIC DNA]</scope>
    <source>
        <strain evidence="2 3">17JY9-4</strain>
    </source>
</reference>
<dbReference type="SUPFAM" id="SSF54427">
    <property type="entry name" value="NTF2-like"/>
    <property type="match status" value="1"/>
</dbReference>
<dbReference type="RefSeq" id="WP_129874649.1">
    <property type="nucleotide sequence ID" value="NZ_SEWG01000001.1"/>
</dbReference>
<dbReference type="AlphaFoldDB" id="A0A4Q5LRE2"/>
<dbReference type="InterPro" id="IPR032710">
    <property type="entry name" value="NTF2-like_dom_sf"/>
</dbReference>
<comment type="caution">
    <text evidence="2">The sequence shown here is derived from an EMBL/GenBank/DDBJ whole genome shotgun (WGS) entry which is preliminary data.</text>
</comment>
<evidence type="ECO:0000259" key="1">
    <source>
        <dbReference type="Pfam" id="PF20409"/>
    </source>
</evidence>
<dbReference type="Pfam" id="PF20409">
    <property type="entry name" value="SnoaL_5"/>
    <property type="match status" value="1"/>
</dbReference>
<dbReference type="OrthoDB" id="336094at2"/>